<evidence type="ECO:0000256" key="2">
    <source>
        <dbReference type="ARBA" id="ARBA00022679"/>
    </source>
</evidence>
<dbReference type="PANTHER" id="PTHR11783">
    <property type="entry name" value="SULFOTRANSFERASE SULT"/>
    <property type="match status" value="1"/>
</dbReference>
<comment type="similarity">
    <text evidence="1 3">Belongs to the sulfotransferase 1 family.</text>
</comment>
<name>Q4RJV9_TETNG</name>
<dbReference type="Pfam" id="PF00685">
    <property type="entry name" value="Sulfotransfer_1"/>
    <property type="match status" value="2"/>
</dbReference>
<gene>
    <name evidence="5" type="ORF">GSTENG00033255001</name>
</gene>
<dbReference type="InterPro" id="IPR027417">
    <property type="entry name" value="P-loop_NTPase"/>
</dbReference>
<dbReference type="AlphaFoldDB" id="Q4RJV9"/>
<dbReference type="Gene3D" id="3.40.50.300">
    <property type="entry name" value="P-loop containing nucleotide triphosphate hydrolases"/>
    <property type="match status" value="1"/>
</dbReference>
<dbReference type="GO" id="GO:0008146">
    <property type="term" value="F:sulfotransferase activity"/>
    <property type="evidence" value="ECO:0007669"/>
    <property type="project" value="InterPro"/>
</dbReference>
<proteinExistence type="inferred from homology"/>
<evidence type="ECO:0000313" key="5">
    <source>
        <dbReference type="EMBL" id="CAG11323.1"/>
    </source>
</evidence>
<feature type="domain" description="Sulfotransferase" evidence="4">
    <location>
        <begin position="118"/>
        <end position="141"/>
    </location>
</feature>
<dbReference type="InterPro" id="IPR000863">
    <property type="entry name" value="Sulfotransferase_dom"/>
</dbReference>
<dbReference type="EC" id="2.8.2.-" evidence="3"/>
<keyword evidence="2 3" id="KW-0808">Transferase</keyword>
<dbReference type="SUPFAM" id="SSF52540">
    <property type="entry name" value="P-loop containing nucleoside triphosphate hydrolases"/>
    <property type="match status" value="1"/>
</dbReference>
<protein>
    <recommendedName>
        <fullName evidence="3">Sulfotransferase</fullName>
        <ecNumber evidence="3">2.8.2.-</ecNumber>
    </recommendedName>
</protein>
<comment type="caution">
    <text evidence="5">The sequence shown here is derived from an EMBL/GenBank/DDBJ whole genome shotgun (WGS) entry which is preliminary data.</text>
</comment>
<accession>Q4RJV9</accession>
<evidence type="ECO:0000259" key="4">
    <source>
        <dbReference type="Pfam" id="PF00685"/>
    </source>
</evidence>
<feature type="domain" description="Sulfotransferase" evidence="4">
    <location>
        <begin position="1"/>
        <end position="117"/>
    </location>
</feature>
<reference evidence="5" key="1">
    <citation type="journal article" date="2004" name="Nature">
        <title>Genome duplication in the teleost fish Tetraodon nigroviridis reveals the early vertebrate proto-karyotype.</title>
        <authorList>
            <person name="Jaillon O."/>
            <person name="Aury J.-M."/>
            <person name="Brunet F."/>
            <person name="Petit J.-L."/>
            <person name="Stange-Thomann N."/>
            <person name="Mauceli E."/>
            <person name="Bouneau L."/>
            <person name="Fischer C."/>
            <person name="Ozouf-Costaz C."/>
            <person name="Bernot A."/>
            <person name="Nicaud S."/>
            <person name="Jaffe D."/>
            <person name="Fisher S."/>
            <person name="Lutfalla G."/>
            <person name="Dossat C."/>
            <person name="Segurens B."/>
            <person name="Dasilva C."/>
            <person name="Salanoubat M."/>
            <person name="Levy M."/>
            <person name="Boudet N."/>
            <person name="Castellano S."/>
            <person name="Anthouard V."/>
            <person name="Jubin C."/>
            <person name="Castelli V."/>
            <person name="Katinka M."/>
            <person name="Vacherie B."/>
            <person name="Biemont C."/>
            <person name="Skalli Z."/>
            <person name="Cattolico L."/>
            <person name="Poulain J."/>
            <person name="De Berardinis V."/>
            <person name="Cruaud C."/>
            <person name="Duprat S."/>
            <person name="Brottier P."/>
            <person name="Coutanceau J.-P."/>
            <person name="Gouzy J."/>
            <person name="Parra G."/>
            <person name="Lardier G."/>
            <person name="Chapple C."/>
            <person name="McKernan K.J."/>
            <person name="McEwan P."/>
            <person name="Bosak S."/>
            <person name="Kellis M."/>
            <person name="Volff J.-N."/>
            <person name="Guigo R."/>
            <person name="Zody M.C."/>
            <person name="Mesirov J."/>
            <person name="Lindblad-Toh K."/>
            <person name="Birren B."/>
            <person name="Nusbaum C."/>
            <person name="Kahn D."/>
            <person name="Robinson-Rechavi M."/>
            <person name="Laudet V."/>
            <person name="Schachter V."/>
            <person name="Quetier F."/>
            <person name="Saurin W."/>
            <person name="Scarpelli C."/>
            <person name="Wincker P."/>
            <person name="Lander E.S."/>
            <person name="Weissenbach J."/>
            <person name="Roest Crollius H."/>
        </authorList>
    </citation>
    <scope>NUCLEOTIDE SEQUENCE [LARGE SCALE GENOMIC DNA]</scope>
</reference>
<dbReference type="KEGG" id="tng:GSTEN00033255G001"/>
<sequence length="142" mass="17038">MARNAKDNAVSYFHFDRMNRVQPEAGDWSSYLRRFMEGKMVFGSWYDHVNAWWKKKETYSNLHYMFYEDMIEDTDREVDKLCHFLGLSSTVEEKRQIISNAQFDNMKKNNMVNHSTVLAMDFKIVYVARNAKDSVVSYYHFE</sequence>
<dbReference type="OrthoDB" id="205623at2759"/>
<evidence type="ECO:0000256" key="1">
    <source>
        <dbReference type="ARBA" id="ARBA00005771"/>
    </source>
</evidence>
<reference evidence="5" key="2">
    <citation type="submission" date="2004-02" db="EMBL/GenBank/DDBJ databases">
        <authorList>
            <consortium name="Genoscope"/>
            <consortium name="Whitehead Institute Centre for Genome Research"/>
        </authorList>
    </citation>
    <scope>NUCLEOTIDE SEQUENCE</scope>
</reference>
<organism evidence="5">
    <name type="scientific">Tetraodon nigroviridis</name>
    <name type="common">Spotted green pufferfish</name>
    <name type="synonym">Chelonodon nigroviridis</name>
    <dbReference type="NCBI Taxonomy" id="99883"/>
    <lineage>
        <taxon>Eukaryota</taxon>
        <taxon>Metazoa</taxon>
        <taxon>Chordata</taxon>
        <taxon>Craniata</taxon>
        <taxon>Vertebrata</taxon>
        <taxon>Euteleostomi</taxon>
        <taxon>Actinopterygii</taxon>
        <taxon>Neopterygii</taxon>
        <taxon>Teleostei</taxon>
        <taxon>Neoteleostei</taxon>
        <taxon>Acanthomorphata</taxon>
        <taxon>Eupercaria</taxon>
        <taxon>Tetraodontiformes</taxon>
        <taxon>Tetradontoidea</taxon>
        <taxon>Tetraodontidae</taxon>
        <taxon>Tetraodon</taxon>
    </lineage>
</organism>
<evidence type="ECO:0000256" key="3">
    <source>
        <dbReference type="RuleBase" id="RU361155"/>
    </source>
</evidence>
<dbReference type="EMBL" id="CAAE01015033">
    <property type="protein sequence ID" value="CAG11323.1"/>
    <property type="molecule type" value="Genomic_DNA"/>
</dbReference>